<dbReference type="Gene3D" id="3.80.10.10">
    <property type="entry name" value="Ribonuclease Inhibitor"/>
    <property type="match status" value="1"/>
</dbReference>
<evidence type="ECO:0000256" key="3">
    <source>
        <dbReference type="SAM" id="SignalP"/>
    </source>
</evidence>
<reference evidence="4 5" key="1">
    <citation type="journal article" date="2019" name="Sci. Rep.">
        <title>Orb-weaving spider Araneus ventricosus genome elucidates the spidroin gene catalogue.</title>
        <authorList>
            <person name="Kono N."/>
            <person name="Nakamura H."/>
            <person name="Ohtoshi R."/>
            <person name="Moran D.A.P."/>
            <person name="Shinohara A."/>
            <person name="Yoshida Y."/>
            <person name="Fujiwara M."/>
            <person name="Mori M."/>
            <person name="Tomita M."/>
            <person name="Arakawa K."/>
        </authorList>
    </citation>
    <scope>NUCLEOTIDE SEQUENCE [LARGE SCALE GENOMIC DNA]</scope>
</reference>
<dbReference type="Pfam" id="PF13855">
    <property type="entry name" value="LRR_8"/>
    <property type="match status" value="1"/>
</dbReference>
<protein>
    <submittedName>
        <fullName evidence="4">Uncharacterized protein</fullName>
    </submittedName>
</protein>
<name>A0A4Y2LBU8_ARAVE</name>
<accession>A0A4Y2LBU8</accession>
<keyword evidence="5" id="KW-1185">Reference proteome</keyword>
<gene>
    <name evidence="4" type="ORF">AVEN_131909_1</name>
</gene>
<dbReference type="Proteomes" id="UP000499080">
    <property type="component" value="Unassembled WGS sequence"/>
</dbReference>
<comment type="caution">
    <text evidence="4">The sequence shown here is derived from an EMBL/GenBank/DDBJ whole genome shotgun (WGS) entry which is preliminary data.</text>
</comment>
<dbReference type="SUPFAM" id="SSF52058">
    <property type="entry name" value="L domain-like"/>
    <property type="match status" value="1"/>
</dbReference>
<dbReference type="PANTHER" id="PTHR24366:SF96">
    <property type="entry name" value="LEUCINE RICH REPEAT CONTAINING 53"/>
    <property type="match status" value="1"/>
</dbReference>
<sequence length="325" mass="37070">MNVIGSEKWHSVLFFISVILPIFRIITAECPPATLIKPCDCFDTPFTQIECGGITDMQTLVSVFERTADRKFYSFALHDSTVQYLPASAITAKRMELILLVNVTMTAMFDQRPDTSNNISTIIIMGSKFLKGIGWEYWGNLKKLQIISIHSTEVKSLGKSFVDNISGTLQRFQLYNSRVRKLQYNAFSRMTGLYQLIVDNAEIKFLRRSLFTTPSKIRTFNFPNNQIDTLPDDLLTKMPELKYIDLSGNRITTITQAVFGNVYNTIKELNMEKIPGGRHPSLGNELSTKKGTTFLPLHSFRRRNRLSSACVESDGLRRYRAHRAK</sequence>
<dbReference type="InterPro" id="IPR001611">
    <property type="entry name" value="Leu-rich_rpt"/>
</dbReference>
<evidence type="ECO:0000313" key="4">
    <source>
        <dbReference type="EMBL" id="GBN12191.1"/>
    </source>
</evidence>
<keyword evidence="2" id="KW-0677">Repeat</keyword>
<feature type="chain" id="PRO_5021223252" evidence="3">
    <location>
        <begin position="29"/>
        <end position="325"/>
    </location>
</feature>
<dbReference type="InterPro" id="IPR032675">
    <property type="entry name" value="LRR_dom_sf"/>
</dbReference>
<evidence type="ECO:0000256" key="2">
    <source>
        <dbReference type="ARBA" id="ARBA00022737"/>
    </source>
</evidence>
<organism evidence="4 5">
    <name type="scientific">Araneus ventricosus</name>
    <name type="common">Orbweaver spider</name>
    <name type="synonym">Epeira ventricosa</name>
    <dbReference type="NCBI Taxonomy" id="182803"/>
    <lineage>
        <taxon>Eukaryota</taxon>
        <taxon>Metazoa</taxon>
        <taxon>Ecdysozoa</taxon>
        <taxon>Arthropoda</taxon>
        <taxon>Chelicerata</taxon>
        <taxon>Arachnida</taxon>
        <taxon>Araneae</taxon>
        <taxon>Araneomorphae</taxon>
        <taxon>Entelegynae</taxon>
        <taxon>Araneoidea</taxon>
        <taxon>Araneidae</taxon>
        <taxon>Araneus</taxon>
    </lineage>
</organism>
<keyword evidence="1" id="KW-0433">Leucine-rich repeat</keyword>
<dbReference type="PANTHER" id="PTHR24366">
    <property type="entry name" value="IG(IMMUNOGLOBULIN) AND LRR(LEUCINE RICH REPEAT) DOMAINS"/>
    <property type="match status" value="1"/>
</dbReference>
<evidence type="ECO:0000256" key="1">
    <source>
        <dbReference type="ARBA" id="ARBA00022614"/>
    </source>
</evidence>
<dbReference type="AlphaFoldDB" id="A0A4Y2LBU8"/>
<proteinExistence type="predicted"/>
<evidence type="ECO:0000313" key="5">
    <source>
        <dbReference type="Proteomes" id="UP000499080"/>
    </source>
</evidence>
<dbReference type="OrthoDB" id="6421340at2759"/>
<keyword evidence="3" id="KW-0732">Signal</keyword>
<feature type="signal peptide" evidence="3">
    <location>
        <begin position="1"/>
        <end position="28"/>
    </location>
</feature>
<dbReference type="EMBL" id="BGPR01005656">
    <property type="protein sequence ID" value="GBN12191.1"/>
    <property type="molecule type" value="Genomic_DNA"/>
</dbReference>